<keyword evidence="1" id="KW-0812">Transmembrane</keyword>
<dbReference type="Proteomes" id="UP000509414">
    <property type="component" value="Chromosome"/>
</dbReference>
<organism evidence="3 4">
    <name type="scientific">Candidatus Campylobacter infans</name>
    <dbReference type="NCBI Taxonomy" id="2561898"/>
    <lineage>
        <taxon>Bacteria</taxon>
        <taxon>Pseudomonadati</taxon>
        <taxon>Campylobacterota</taxon>
        <taxon>Epsilonproteobacteria</taxon>
        <taxon>Campylobacterales</taxon>
        <taxon>Campylobacteraceae</taxon>
        <taxon>Campylobacter</taxon>
    </lineage>
</organism>
<dbReference type="RefSeq" id="WP_240156143.1">
    <property type="nucleotide sequence ID" value="NZ_CP049075.1"/>
</dbReference>
<dbReference type="EMBL" id="CP049075">
    <property type="protein sequence ID" value="QLI04905.1"/>
    <property type="molecule type" value="Genomic_DNA"/>
</dbReference>
<evidence type="ECO:0000259" key="2">
    <source>
        <dbReference type="Pfam" id="PF11127"/>
    </source>
</evidence>
<accession>A0A7H9CHS6</accession>
<dbReference type="AlphaFoldDB" id="A0A7H9CHS6"/>
<sequence length="63" mass="7452">MSKKCMFWDKTIRLILGSGFIFLFGFVCQSWWWLVGAWFILTAVYGCPLYRFLPCCKAKCEIK</sequence>
<protein>
    <submittedName>
        <fullName evidence="3">DUF2892 domain-containing membrane protein</fullName>
    </submittedName>
</protein>
<dbReference type="Pfam" id="PF11127">
    <property type="entry name" value="YgaP-like_TM"/>
    <property type="match status" value="1"/>
</dbReference>
<keyword evidence="4" id="KW-1185">Reference proteome</keyword>
<evidence type="ECO:0000313" key="4">
    <source>
        <dbReference type="Proteomes" id="UP000509414"/>
    </source>
</evidence>
<name>A0A7H9CHS6_9BACT</name>
<evidence type="ECO:0000313" key="3">
    <source>
        <dbReference type="EMBL" id="QLI04905.1"/>
    </source>
</evidence>
<feature type="transmembrane region" description="Helical" evidence="1">
    <location>
        <begin position="12"/>
        <end position="32"/>
    </location>
</feature>
<dbReference type="InterPro" id="IPR021309">
    <property type="entry name" value="YgaP-like_TM"/>
</dbReference>
<keyword evidence="1" id="KW-1133">Transmembrane helix</keyword>
<reference evidence="3 4" key="1">
    <citation type="submission" date="2020-02" db="EMBL/GenBank/DDBJ databases">
        <title>Complete genome sequence of the novel Campylobacter species Candidatus Campylobacter infans.</title>
        <authorList>
            <person name="Duim B."/>
            <person name="Zomer A."/>
            <person name="van der Graaf L."/>
            <person name="Wagenaar J."/>
        </authorList>
    </citation>
    <scope>NUCLEOTIDE SEQUENCE [LARGE SCALE GENOMIC DNA]</scope>
    <source>
        <strain evidence="3 4">19S00001</strain>
    </source>
</reference>
<dbReference type="KEGG" id="cinf:CINF_0365"/>
<evidence type="ECO:0000256" key="1">
    <source>
        <dbReference type="SAM" id="Phobius"/>
    </source>
</evidence>
<keyword evidence="1" id="KW-0472">Membrane</keyword>
<proteinExistence type="predicted"/>
<feature type="transmembrane region" description="Helical" evidence="1">
    <location>
        <begin position="38"/>
        <end position="53"/>
    </location>
</feature>
<gene>
    <name evidence="3" type="ORF">CINF_0365</name>
</gene>
<feature type="domain" description="Inner membrane protein YgaP-like transmembrane" evidence="2">
    <location>
        <begin position="8"/>
        <end position="53"/>
    </location>
</feature>